<dbReference type="EMBL" id="GBRH01264980">
    <property type="protein sequence ID" value="JAD32915.1"/>
    <property type="molecule type" value="Transcribed_RNA"/>
</dbReference>
<evidence type="ECO:0000313" key="2">
    <source>
        <dbReference type="EMBL" id="JAD32915.1"/>
    </source>
</evidence>
<organism evidence="2">
    <name type="scientific">Arundo donax</name>
    <name type="common">Giant reed</name>
    <name type="synonym">Donax arundinaceus</name>
    <dbReference type="NCBI Taxonomy" id="35708"/>
    <lineage>
        <taxon>Eukaryota</taxon>
        <taxon>Viridiplantae</taxon>
        <taxon>Streptophyta</taxon>
        <taxon>Embryophyta</taxon>
        <taxon>Tracheophyta</taxon>
        <taxon>Spermatophyta</taxon>
        <taxon>Magnoliopsida</taxon>
        <taxon>Liliopsida</taxon>
        <taxon>Poales</taxon>
        <taxon>Poaceae</taxon>
        <taxon>PACMAD clade</taxon>
        <taxon>Arundinoideae</taxon>
        <taxon>Arundineae</taxon>
        <taxon>Arundo</taxon>
    </lineage>
</organism>
<dbReference type="AlphaFoldDB" id="A0A0A8Z836"/>
<proteinExistence type="predicted"/>
<keyword evidence="1" id="KW-0732">Signal</keyword>
<sequence>MMYHLTYSTLVLVFVRLGDSFEAVLFDYLTSNSNRGSLPIFI</sequence>
<accession>A0A0A8Z836</accession>
<reference evidence="2" key="1">
    <citation type="submission" date="2014-09" db="EMBL/GenBank/DDBJ databases">
        <authorList>
            <person name="Magalhaes I.L.F."/>
            <person name="Oliveira U."/>
            <person name="Santos F.R."/>
            <person name="Vidigal T.H.D.A."/>
            <person name="Brescovit A.D."/>
            <person name="Santos A.J."/>
        </authorList>
    </citation>
    <scope>NUCLEOTIDE SEQUENCE</scope>
    <source>
        <tissue evidence="2">Shoot tissue taken approximately 20 cm above the soil surface</tissue>
    </source>
</reference>
<protein>
    <submittedName>
        <fullName evidence="2">Uncharacterized protein</fullName>
    </submittedName>
</protein>
<reference evidence="2" key="2">
    <citation type="journal article" date="2015" name="Data Brief">
        <title>Shoot transcriptome of the giant reed, Arundo donax.</title>
        <authorList>
            <person name="Barrero R.A."/>
            <person name="Guerrero F.D."/>
            <person name="Moolhuijzen P."/>
            <person name="Goolsby J.A."/>
            <person name="Tidwell J."/>
            <person name="Bellgard S.E."/>
            <person name="Bellgard M.I."/>
        </authorList>
    </citation>
    <scope>NUCLEOTIDE SEQUENCE</scope>
    <source>
        <tissue evidence="2">Shoot tissue taken approximately 20 cm above the soil surface</tissue>
    </source>
</reference>
<evidence type="ECO:0000256" key="1">
    <source>
        <dbReference type="SAM" id="SignalP"/>
    </source>
</evidence>
<feature type="signal peptide" evidence="1">
    <location>
        <begin position="1"/>
        <end position="20"/>
    </location>
</feature>
<feature type="chain" id="PRO_5002062090" evidence="1">
    <location>
        <begin position="21"/>
        <end position="42"/>
    </location>
</feature>
<name>A0A0A8Z836_ARUDO</name>